<comment type="caution">
    <text evidence="1">The sequence shown here is derived from an EMBL/GenBank/DDBJ whole genome shotgun (WGS) entry which is preliminary data.</text>
</comment>
<dbReference type="EMBL" id="JAHIBW010000007">
    <property type="protein sequence ID" value="KAG7309477.1"/>
    <property type="molecule type" value="Genomic_DNA"/>
</dbReference>
<protein>
    <submittedName>
        <fullName evidence="1">Uncharacterized protein</fullName>
    </submittedName>
</protein>
<sequence length="168" mass="19021">MQDSSGKRIAQEAQLLAEEKWIVDALRKIRSERNGLQIERLQLESMLTQLKYGKVSETATNDAVPQPIGPQSTATLDEKLLQSRSDTMAMFSVSQPMVEKSSEVQILDEGVCNFEELNLCVTNPVLNRKGALHSYNMDFDEEEEDDENETDNVLIDMNMFMNSAQDQD</sequence>
<reference evidence="1 2" key="1">
    <citation type="submission" date="2021-06" db="EMBL/GenBank/DDBJ databases">
        <title>A haploid diamondback moth (Plutella xylostella L.) genome assembly resolves 31 chromosomes and identifies a diamide resistance mutation.</title>
        <authorList>
            <person name="Ward C.M."/>
            <person name="Perry K.D."/>
            <person name="Baker G."/>
            <person name="Powis K."/>
            <person name="Heckel D.G."/>
            <person name="Baxter S.W."/>
        </authorList>
    </citation>
    <scope>NUCLEOTIDE SEQUENCE [LARGE SCALE GENOMIC DNA]</scope>
    <source>
        <strain evidence="1 2">LV</strain>
        <tissue evidence="1">Single pupa</tissue>
    </source>
</reference>
<proteinExistence type="predicted"/>
<evidence type="ECO:0000313" key="1">
    <source>
        <dbReference type="EMBL" id="KAG7309477.1"/>
    </source>
</evidence>
<keyword evidence="2" id="KW-1185">Reference proteome</keyword>
<accession>A0ABQ7QWR4</accession>
<organism evidence="1 2">
    <name type="scientific">Plutella xylostella</name>
    <name type="common">Diamondback moth</name>
    <name type="synonym">Plutella maculipennis</name>
    <dbReference type="NCBI Taxonomy" id="51655"/>
    <lineage>
        <taxon>Eukaryota</taxon>
        <taxon>Metazoa</taxon>
        <taxon>Ecdysozoa</taxon>
        <taxon>Arthropoda</taxon>
        <taxon>Hexapoda</taxon>
        <taxon>Insecta</taxon>
        <taxon>Pterygota</taxon>
        <taxon>Neoptera</taxon>
        <taxon>Endopterygota</taxon>
        <taxon>Lepidoptera</taxon>
        <taxon>Glossata</taxon>
        <taxon>Ditrysia</taxon>
        <taxon>Yponomeutoidea</taxon>
        <taxon>Plutellidae</taxon>
        <taxon>Plutella</taxon>
    </lineage>
</organism>
<evidence type="ECO:0000313" key="2">
    <source>
        <dbReference type="Proteomes" id="UP000823941"/>
    </source>
</evidence>
<dbReference type="Proteomes" id="UP000823941">
    <property type="component" value="Chromosome 7"/>
</dbReference>
<dbReference type="Pfam" id="PF15497">
    <property type="entry name" value="SNAPC5"/>
    <property type="match status" value="1"/>
</dbReference>
<gene>
    <name evidence="1" type="ORF">JYU34_005445</name>
</gene>
<name>A0ABQ7QWR4_PLUXY</name>
<dbReference type="InterPro" id="IPR029138">
    <property type="entry name" value="SNAPC5"/>
</dbReference>